<evidence type="ECO:0000256" key="1">
    <source>
        <dbReference type="SAM" id="MobiDB-lite"/>
    </source>
</evidence>
<accession>A0A5B7IPJ4</accession>
<gene>
    <name evidence="2" type="ORF">E2C01_078199</name>
</gene>
<dbReference type="AlphaFoldDB" id="A0A5B7IPJ4"/>
<feature type="region of interest" description="Disordered" evidence="1">
    <location>
        <begin position="52"/>
        <end position="126"/>
    </location>
</feature>
<sequence length="126" mass="13355">MAGQGHEAPISSPNYGSHGAGGGGGVKGEAPGTDTAGENRVARLLGRCLDRGRQAGRTAGRPGHPRLHLHHDRGGANLDDMRHCRIEEQQGHAGPPDVSRGDRRTLRRNKTGTKGKTGRRKWCASV</sequence>
<protein>
    <submittedName>
        <fullName evidence="2">Uncharacterized protein</fullName>
    </submittedName>
</protein>
<proteinExistence type="predicted"/>
<feature type="compositionally biased region" description="Gly residues" evidence="1">
    <location>
        <begin position="18"/>
        <end position="27"/>
    </location>
</feature>
<comment type="caution">
    <text evidence="2">The sequence shown here is derived from an EMBL/GenBank/DDBJ whole genome shotgun (WGS) entry which is preliminary data.</text>
</comment>
<evidence type="ECO:0000313" key="2">
    <source>
        <dbReference type="EMBL" id="MPC83487.1"/>
    </source>
</evidence>
<feature type="region of interest" description="Disordered" evidence="1">
    <location>
        <begin position="1"/>
        <end position="39"/>
    </location>
</feature>
<name>A0A5B7IPJ4_PORTR</name>
<reference evidence="2 3" key="1">
    <citation type="submission" date="2019-05" db="EMBL/GenBank/DDBJ databases">
        <title>Another draft genome of Portunus trituberculatus and its Hox gene families provides insights of decapod evolution.</title>
        <authorList>
            <person name="Jeong J.-H."/>
            <person name="Song I."/>
            <person name="Kim S."/>
            <person name="Choi T."/>
            <person name="Kim D."/>
            <person name="Ryu S."/>
            <person name="Kim W."/>
        </authorList>
    </citation>
    <scope>NUCLEOTIDE SEQUENCE [LARGE SCALE GENOMIC DNA]</scope>
    <source>
        <tissue evidence="2">Muscle</tissue>
    </source>
</reference>
<feature type="compositionally biased region" description="Basic residues" evidence="1">
    <location>
        <begin position="105"/>
        <end position="126"/>
    </location>
</feature>
<keyword evidence="3" id="KW-1185">Reference proteome</keyword>
<dbReference type="EMBL" id="VSRR010062660">
    <property type="protein sequence ID" value="MPC83487.1"/>
    <property type="molecule type" value="Genomic_DNA"/>
</dbReference>
<dbReference type="Proteomes" id="UP000324222">
    <property type="component" value="Unassembled WGS sequence"/>
</dbReference>
<evidence type="ECO:0000313" key="3">
    <source>
        <dbReference type="Proteomes" id="UP000324222"/>
    </source>
</evidence>
<feature type="compositionally biased region" description="Basic and acidic residues" evidence="1">
    <location>
        <begin position="79"/>
        <end position="90"/>
    </location>
</feature>
<organism evidence="2 3">
    <name type="scientific">Portunus trituberculatus</name>
    <name type="common">Swimming crab</name>
    <name type="synonym">Neptunus trituberculatus</name>
    <dbReference type="NCBI Taxonomy" id="210409"/>
    <lineage>
        <taxon>Eukaryota</taxon>
        <taxon>Metazoa</taxon>
        <taxon>Ecdysozoa</taxon>
        <taxon>Arthropoda</taxon>
        <taxon>Crustacea</taxon>
        <taxon>Multicrustacea</taxon>
        <taxon>Malacostraca</taxon>
        <taxon>Eumalacostraca</taxon>
        <taxon>Eucarida</taxon>
        <taxon>Decapoda</taxon>
        <taxon>Pleocyemata</taxon>
        <taxon>Brachyura</taxon>
        <taxon>Eubrachyura</taxon>
        <taxon>Portunoidea</taxon>
        <taxon>Portunidae</taxon>
        <taxon>Portuninae</taxon>
        <taxon>Portunus</taxon>
    </lineage>
</organism>